<gene>
    <name evidence="4" type="ORF">DEM25_010760</name>
</gene>
<evidence type="ECO:0000256" key="2">
    <source>
        <dbReference type="SAM" id="SignalP"/>
    </source>
</evidence>
<feature type="region of interest" description="Disordered" evidence="1">
    <location>
        <begin position="168"/>
        <end position="203"/>
    </location>
</feature>
<feature type="chain" id="PRO_5018630176" evidence="2">
    <location>
        <begin position="22"/>
        <end position="402"/>
    </location>
</feature>
<dbReference type="RefSeq" id="WP_109767267.1">
    <property type="nucleotide sequence ID" value="NZ_QFWV02000006.1"/>
</dbReference>
<dbReference type="InterPro" id="IPR002477">
    <property type="entry name" value="Peptidoglycan-bd-like"/>
</dbReference>
<comment type="caution">
    <text evidence="4">The sequence shown here is derived from an EMBL/GenBank/DDBJ whole genome shotgun (WGS) entry which is preliminary data.</text>
</comment>
<dbReference type="Pfam" id="PF01471">
    <property type="entry name" value="PG_binding_1"/>
    <property type="match status" value="1"/>
</dbReference>
<dbReference type="EMBL" id="QFWV02000006">
    <property type="protein sequence ID" value="RKF06720.1"/>
    <property type="molecule type" value="Genomic_DNA"/>
</dbReference>
<keyword evidence="2" id="KW-0732">Signal</keyword>
<evidence type="ECO:0000259" key="3">
    <source>
        <dbReference type="Pfam" id="PF01471"/>
    </source>
</evidence>
<dbReference type="Gene3D" id="1.10.101.10">
    <property type="entry name" value="PGBD-like superfamily/PGBD"/>
    <property type="match status" value="1"/>
</dbReference>
<dbReference type="SUPFAM" id="SSF47090">
    <property type="entry name" value="PGBD-like"/>
    <property type="match status" value="1"/>
</dbReference>
<accession>A0A3A8AGD4</accession>
<dbReference type="InterPro" id="IPR036365">
    <property type="entry name" value="PGBD-like_sf"/>
</dbReference>
<evidence type="ECO:0000256" key="1">
    <source>
        <dbReference type="SAM" id="MobiDB-lite"/>
    </source>
</evidence>
<keyword evidence="5" id="KW-1185">Reference proteome</keyword>
<proteinExistence type="predicted"/>
<feature type="signal peptide" evidence="2">
    <location>
        <begin position="1"/>
        <end position="21"/>
    </location>
</feature>
<feature type="domain" description="Peptidoglycan binding-like" evidence="3">
    <location>
        <begin position="42"/>
        <end position="83"/>
    </location>
</feature>
<name>A0A3A8AGD4_9HYPH</name>
<sequence length="402" mass="43536">MTILCRSLTAALAVLALVVSAAAEGLPLRPPPDFASRNLTGGDDIRALQTNLNRLGYYDGAIDGAVGPLTRAALLELRRAAALESVTNNAPTEGDFAASFRLLRDREISAGTLNFDDPSYLAEIAAQQLTRQLSGDGAPIGRIVGRLDTSTLDNAGPSITTASRQMRAVDRAPASAVESQSRERQTTATPADETGRVAAASVRPVPTRAFSSPDRYPPEGFRGYGIIAFKAIATSYDIEKHQQICAAYVAAFRPTATQSNTAVTDQFLTVWPVETDDVADALNQSMRDRDLTVCQDAIRHFDTETARYAIQEAEKAGFAGSGTGPFLLAWSPATEFGKEDTFVLSLDLSRVSNYDLAHAMMQEWRNDVETDFADLRGFTLARLQVTLRRWADKYGPGFLEAF</sequence>
<dbReference type="InterPro" id="IPR036366">
    <property type="entry name" value="PGBDSf"/>
</dbReference>
<dbReference type="AlphaFoldDB" id="A0A3A8AGD4"/>
<dbReference type="OrthoDB" id="7867308at2"/>
<reference evidence="4 5" key="1">
    <citation type="journal article" date="2018" name="Int. J. Syst. Bacteriol.">
        <title>Oceaniradius stylonemae gen. nov., sp. nov., isolated from a red alga, Stylonema cornu-cervi.</title>
        <authorList>
            <person name="Jeong S."/>
        </authorList>
    </citation>
    <scope>NUCLEOTIDE SEQUENCE [LARGE SCALE GENOMIC DNA]</scope>
    <source>
        <strain evidence="4 5">StC1</strain>
    </source>
</reference>
<evidence type="ECO:0000313" key="5">
    <source>
        <dbReference type="Proteomes" id="UP000246132"/>
    </source>
</evidence>
<organism evidence="4 5">
    <name type="scientific">Oceaniradius stylonematis</name>
    <dbReference type="NCBI Taxonomy" id="2184161"/>
    <lineage>
        <taxon>Bacteria</taxon>
        <taxon>Pseudomonadati</taxon>
        <taxon>Pseudomonadota</taxon>
        <taxon>Alphaproteobacteria</taxon>
        <taxon>Hyphomicrobiales</taxon>
        <taxon>Ahrensiaceae</taxon>
        <taxon>Oceaniradius</taxon>
    </lineage>
</organism>
<dbReference type="Proteomes" id="UP000246132">
    <property type="component" value="Unassembled WGS sequence"/>
</dbReference>
<protein>
    <submittedName>
        <fullName evidence="4">Peptidoglycan-binding protein</fullName>
    </submittedName>
</protein>
<evidence type="ECO:0000313" key="4">
    <source>
        <dbReference type="EMBL" id="RKF06720.1"/>
    </source>
</evidence>